<name>A0AAD5XES3_9FUNG</name>
<feature type="repeat" description="ANK" evidence="9">
    <location>
        <begin position="175"/>
        <end position="202"/>
    </location>
</feature>
<evidence type="ECO:0000256" key="4">
    <source>
        <dbReference type="ARBA" id="ARBA00022568"/>
    </source>
</evidence>
<protein>
    <submittedName>
        <fullName evidence="12">Transient receptor putative cation channel sub V member 2</fullName>
    </submittedName>
</protein>
<dbReference type="PANTHER" id="PTHR10582:SF2">
    <property type="entry name" value="INACTIVE"/>
    <property type="match status" value="1"/>
</dbReference>
<keyword evidence="13" id="KW-1185">Reference proteome</keyword>
<feature type="region of interest" description="Disordered" evidence="10">
    <location>
        <begin position="1"/>
        <end position="26"/>
    </location>
</feature>
<dbReference type="Gene3D" id="1.25.40.20">
    <property type="entry name" value="Ankyrin repeat-containing domain"/>
    <property type="match status" value="1"/>
</dbReference>
<evidence type="ECO:0000256" key="10">
    <source>
        <dbReference type="SAM" id="MobiDB-lite"/>
    </source>
</evidence>
<dbReference type="GO" id="GO:0005262">
    <property type="term" value="F:calcium channel activity"/>
    <property type="evidence" value="ECO:0007669"/>
    <property type="project" value="TreeGrafter"/>
</dbReference>
<feature type="transmembrane region" description="Helical" evidence="11">
    <location>
        <begin position="573"/>
        <end position="594"/>
    </location>
</feature>
<keyword evidence="9" id="KW-0040">ANK repeat</keyword>
<keyword evidence="5" id="KW-0677">Repeat</keyword>
<evidence type="ECO:0000256" key="2">
    <source>
        <dbReference type="ARBA" id="ARBA00022448"/>
    </source>
</evidence>
<dbReference type="InterPro" id="IPR036770">
    <property type="entry name" value="Ankyrin_rpt-contain_sf"/>
</dbReference>
<evidence type="ECO:0000256" key="5">
    <source>
        <dbReference type="ARBA" id="ARBA00022737"/>
    </source>
</evidence>
<evidence type="ECO:0000256" key="9">
    <source>
        <dbReference type="PROSITE-ProRule" id="PRU00023"/>
    </source>
</evidence>
<evidence type="ECO:0000313" key="12">
    <source>
        <dbReference type="EMBL" id="KAJ3114698.1"/>
    </source>
</evidence>
<reference evidence="12" key="1">
    <citation type="submission" date="2020-05" db="EMBL/GenBank/DDBJ databases">
        <title>Phylogenomic resolution of chytrid fungi.</title>
        <authorList>
            <person name="Stajich J.E."/>
            <person name="Amses K."/>
            <person name="Simmons R."/>
            <person name="Seto K."/>
            <person name="Myers J."/>
            <person name="Bonds A."/>
            <person name="Quandt C.A."/>
            <person name="Barry K."/>
            <person name="Liu P."/>
            <person name="Grigoriev I."/>
            <person name="Longcore J.E."/>
            <person name="James T.Y."/>
        </authorList>
    </citation>
    <scope>NUCLEOTIDE SEQUENCE</scope>
    <source>
        <strain evidence="12">JEL0513</strain>
    </source>
</reference>
<evidence type="ECO:0000256" key="1">
    <source>
        <dbReference type="ARBA" id="ARBA00004651"/>
    </source>
</evidence>
<keyword evidence="11" id="KW-0472">Membrane</keyword>
<dbReference type="Proteomes" id="UP001211907">
    <property type="component" value="Unassembled WGS sequence"/>
</dbReference>
<evidence type="ECO:0000256" key="11">
    <source>
        <dbReference type="SAM" id="Phobius"/>
    </source>
</evidence>
<dbReference type="EMBL" id="JADGJH010001346">
    <property type="protein sequence ID" value="KAJ3114698.1"/>
    <property type="molecule type" value="Genomic_DNA"/>
</dbReference>
<evidence type="ECO:0000256" key="3">
    <source>
        <dbReference type="ARBA" id="ARBA00022475"/>
    </source>
</evidence>
<dbReference type="SMART" id="SM00248">
    <property type="entry name" value="ANK"/>
    <property type="match status" value="5"/>
</dbReference>
<feature type="non-terminal residue" evidence="12">
    <location>
        <position position="1"/>
    </location>
</feature>
<accession>A0AAD5XES3</accession>
<feature type="transmembrane region" description="Helical" evidence="11">
    <location>
        <begin position="460"/>
        <end position="478"/>
    </location>
</feature>
<feature type="compositionally biased region" description="Low complexity" evidence="10">
    <location>
        <begin position="13"/>
        <end position="26"/>
    </location>
</feature>
<feature type="transmembrane region" description="Helical" evidence="11">
    <location>
        <begin position="415"/>
        <end position="440"/>
    </location>
</feature>
<keyword evidence="11" id="KW-1133">Transmembrane helix</keyword>
<dbReference type="PANTHER" id="PTHR10582">
    <property type="entry name" value="TRANSIENT RECEPTOR POTENTIAL ION CHANNEL PROTEIN"/>
    <property type="match status" value="1"/>
</dbReference>
<evidence type="ECO:0000313" key="13">
    <source>
        <dbReference type="Proteomes" id="UP001211907"/>
    </source>
</evidence>
<dbReference type="PROSITE" id="PS50088">
    <property type="entry name" value="ANK_REPEAT"/>
    <property type="match status" value="1"/>
</dbReference>
<evidence type="ECO:0000256" key="6">
    <source>
        <dbReference type="ARBA" id="ARBA00022837"/>
    </source>
</evidence>
<dbReference type="AlphaFoldDB" id="A0AAD5XES3"/>
<dbReference type="SUPFAM" id="SSF48403">
    <property type="entry name" value="Ankyrin repeat"/>
    <property type="match status" value="1"/>
</dbReference>
<feature type="transmembrane region" description="Helical" evidence="11">
    <location>
        <begin position="646"/>
        <end position="666"/>
    </location>
</feature>
<dbReference type="PROSITE" id="PS50297">
    <property type="entry name" value="ANK_REP_REGION"/>
    <property type="match status" value="1"/>
</dbReference>
<keyword evidence="2" id="KW-0813">Transport</keyword>
<comment type="caution">
    <text evidence="12">The sequence shown here is derived from an EMBL/GenBank/DDBJ whole genome shotgun (WGS) entry which is preliminary data.</text>
</comment>
<gene>
    <name evidence="12" type="primary">TRPV2</name>
    <name evidence="12" type="ORF">HK100_001575</name>
</gene>
<dbReference type="InterPro" id="IPR002110">
    <property type="entry name" value="Ankyrin_rpt"/>
</dbReference>
<keyword evidence="6" id="KW-0106">Calcium</keyword>
<comment type="subcellular location">
    <subcellularLocation>
        <location evidence="1">Cell membrane</location>
        <topology evidence="1">Multi-pass membrane protein</topology>
    </subcellularLocation>
</comment>
<keyword evidence="7" id="KW-0406">Ion transport</keyword>
<organism evidence="12 13">
    <name type="scientific">Physocladia obscura</name>
    <dbReference type="NCBI Taxonomy" id="109957"/>
    <lineage>
        <taxon>Eukaryota</taxon>
        <taxon>Fungi</taxon>
        <taxon>Fungi incertae sedis</taxon>
        <taxon>Chytridiomycota</taxon>
        <taxon>Chytridiomycota incertae sedis</taxon>
        <taxon>Chytridiomycetes</taxon>
        <taxon>Chytridiales</taxon>
        <taxon>Chytriomycetaceae</taxon>
        <taxon>Physocladia</taxon>
    </lineage>
</organism>
<dbReference type="InterPro" id="IPR024862">
    <property type="entry name" value="TRPV"/>
</dbReference>
<dbReference type="GO" id="GO:0005886">
    <property type="term" value="C:plasma membrane"/>
    <property type="evidence" value="ECO:0007669"/>
    <property type="project" value="UniProtKB-SubCell"/>
</dbReference>
<proteinExistence type="predicted"/>
<dbReference type="Pfam" id="PF12796">
    <property type="entry name" value="Ank_2"/>
    <property type="match status" value="1"/>
</dbReference>
<feature type="compositionally biased region" description="Polar residues" evidence="10">
    <location>
        <begin position="1"/>
        <end position="11"/>
    </location>
</feature>
<dbReference type="GO" id="GO:0098703">
    <property type="term" value="P:calcium ion import across plasma membrane"/>
    <property type="evidence" value="ECO:0007669"/>
    <property type="project" value="TreeGrafter"/>
</dbReference>
<keyword evidence="12" id="KW-0675">Receptor</keyword>
<sequence>MASPSQTQPLTQAAAPEPRTASAASAASSFVGAGDIELTAVGKNGHTHRDFVRSAAPKELNFVPRNQRFTRYGSSHTFIQEITQLQLFSDNNLWEALFVGDLDSVKSYAQEPFTVEDETTGESVTVGRRGECERGGEGETILHLAVLLKHKHLIKWIVPTFPSLVNEVYLKRRYFGETPLHIAVVNSTWDDDEVVRLLVENGYLLYTSRAKINGPMVTGKEFLKDEDKGCLYYGQTILQFACANHRNKLVKYLVENEHDPAELDTVDIYGNNCLHIMAHYGDFDIQVFNYLKLRNLSDIAKAIHKGDKPPMDLMRARNKDNLTPFQVGISRGHANIIEAVKELEWEFGYVRHYRVCIDDLDPIQPHIEAKNGGGERISKSALEIAADRQDKAIINHPLFEALLKVKWALYVRSKFLFRFINTVILILSFTIAIALQPYSLEDRRTYSVASAGNLYPIERGVFEVISIAGVVIMLLGEAREFYIERGTYFTGYGSGENIVQWTFSVCILVIPILRFGIAAAVSSTSWFYILDTENIITGFAAILGWIYLLNFAKGFKAIGPLIIVFKKILTEDLIQWLSLYLAVTAGFAAALFLQMNDAPIYSQLDNDNIKILDWNNYLGAVLWTIRFIFAQGVFDDLRHSKLPGFTEFLFVAYGFLVMVLLVNVLIAKLVETYKEIAKDSKRVWTVQFAYLIIDMDQKLSRSEKEFLLKHVGWHLDPDEAKNVVTPRYFLFTERDVPDPKDPKNKMITETLKLVVARDHMSKDIEVNVDGDHWYGWMNDLAKSFQKMKRDHQHGNLWHDHAMKVDNQNVEISKKRR</sequence>
<evidence type="ECO:0000256" key="8">
    <source>
        <dbReference type="ARBA" id="ARBA00023303"/>
    </source>
</evidence>
<keyword evidence="4" id="KW-0109">Calcium transport</keyword>
<keyword evidence="8" id="KW-0407">Ion channel</keyword>
<keyword evidence="11" id="KW-0812">Transmembrane</keyword>
<evidence type="ECO:0000256" key="7">
    <source>
        <dbReference type="ARBA" id="ARBA00023065"/>
    </source>
</evidence>
<keyword evidence="3" id="KW-1003">Cell membrane</keyword>
<feature type="transmembrane region" description="Helical" evidence="11">
    <location>
        <begin position="535"/>
        <end position="552"/>
    </location>
</feature>
<feature type="transmembrane region" description="Helical" evidence="11">
    <location>
        <begin position="614"/>
        <end position="634"/>
    </location>
</feature>
<feature type="transmembrane region" description="Helical" evidence="11">
    <location>
        <begin position="498"/>
        <end position="529"/>
    </location>
</feature>